<dbReference type="AlphaFoldDB" id="A0A2J6PZL7"/>
<evidence type="ECO:0000313" key="1">
    <source>
        <dbReference type="EMBL" id="PMD19471.1"/>
    </source>
</evidence>
<dbReference type="STRING" id="1745343.A0A2J6PZL7"/>
<keyword evidence="2" id="KW-1185">Reference proteome</keyword>
<name>A0A2J6PZL7_9HELO</name>
<gene>
    <name evidence="1" type="ORF">NA56DRAFT_203040</name>
</gene>
<organism evidence="1 2">
    <name type="scientific">Hyaloscypha hepaticicola</name>
    <dbReference type="NCBI Taxonomy" id="2082293"/>
    <lineage>
        <taxon>Eukaryota</taxon>
        <taxon>Fungi</taxon>
        <taxon>Dikarya</taxon>
        <taxon>Ascomycota</taxon>
        <taxon>Pezizomycotina</taxon>
        <taxon>Leotiomycetes</taxon>
        <taxon>Helotiales</taxon>
        <taxon>Hyaloscyphaceae</taxon>
        <taxon>Hyaloscypha</taxon>
    </lineage>
</organism>
<dbReference type="EMBL" id="KZ613489">
    <property type="protein sequence ID" value="PMD19471.1"/>
    <property type="molecule type" value="Genomic_DNA"/>
</dbReference>
<protein>
    <submittedName>
        <fullName evidence="1">Uncharacterized protein</fullName>
    </submittedName>
</protein>
<reference evidence="1 2" key="1">
    <citation type="submission" date="2016-05" db="EMBL/GenBank/DDBJ databases">
        <title>A degradative enzymes factory behind the ericoid mycorrhizal symbiosis.</title>
        <authorList>
            <consortium name="DOE Joint Genome Institute"/>
            <person name="Martino E."/>
            <person name="Morin E."/>
            <person name="Grelet G."/>
            <person name="Kuo A."/>
            <person name="Kohler A."/>
            <person name="Daghino S."/>
            <person name="Barry K."/>
            <person name="Choi C."/>
            <person name="Cichocki N."/>
            <person name="Clum A."/>
            <person name="Copeland A."/>
            <person name="Hainaut M."/>
            <person name="Haridas S."/>
            <person name="Labutti K."/>
            <person name="Lindquist E."/>
            <person name="Lipzen A."/>
            <person name="Khouja H.-R."/>
            <person name="Murat C."/>
            <person name="Ohm R."/>
            <person name="Olson A."/>
            <person name="Spatafora J."/>
            <person name="Veneault-Fourrey C."/>
            <person name="Henrissat B."/>
            <person name="Grigoriev I."/>
            <person name="Martin F."/>
            <person name="Perotto S."/>
        </authorList>
    </citation>
    <scope>NUCLEOTIDE SEQUENCE [LARGE SCALE GENOMIC DNA]</scope>
    <source>
        <strain evidence="1 2">UAMH 7357</strain>
    </source>
</reference>
<proteinExistence type="predicted"/>
<accession>A0A2J6PZL7</accession>
<evidence type="ECO:0000313" key="2">
    <source>
        <dbReference type="Proteomes" id="UP000235672"/>
    </source>
</evidence>
<dbReference type="Proteomes" id="UP000235672">
    <property type="component" value="Unassembled WGS sequence"/>
</dbReference>
<dbReference type="OrthoDB" id="428577at2759"/>
<sequence length="544" mass="61211">MLDLAVASFAGAHCSDFLDNAFPTDKAVSLLAPFEDCSDELKKRSANIRRCNLQCLDAFHLGRSVWVFCPPDCEPILPLYISTTIESFSDIWGPLWKLKDQDNPDKYSAYVVGSGTIVQWQHDPLTSPELIEERFCHWICNEELEDGTEDALDRGMKHEYLPFDGKEQLLIGAPTNSSSASVSLEPWTVNQRCSVPISKVRTQLREAGRLCIVGASKPYHYNDSNQYQLQVGYSGVNMSATRQYKRVPGQSLKDILIEIWAMEPEIRDPKLLEDLHGVEVSMCTHNAQRVSLAQILRLECMHHLLRDFNWRVPGYCTEHFLTLEDTLRPKRLLDAQFKEKFDYAVMLGLKMLSKTGVDRQDNLRVFLSSMCTPKPELATMVSKEHSWIGLLKDTATECAMVAFGESCLEFKHLNGVSCGGTGHSALLSAIIPHSSLFAPLRQGNPRDESRSTRQSLIDELEKISIATGKTFSLGERGALRLKSNLGSSALVMEWSRYSMKMALKSKLGGEVVHREYTEMDHSEEGKMVQPVPIIVMSDRSREAI</sequence>